<dbReference type="InterPro" id="IPR004679">
    <property type="entry name" value="2-OHcarboxylate_transport"/>
</dbReference>
<dbReference type="KEGG" id="mcys:MCB1EB_2021"/>
<gene>
    <name evidence="1" type="ORF">MCB1EB_2021</name>
</gene>
<dbReference type="PANTHER" id="PTHR40033">
    <property type="entry name" value="NA(+)-MALATE SYMPORTER"/>
    <property type="match status" value="1"/>
</dbReference>
<dbReference type="GO" id="GO:0008514">
    <property type="term" value="F:organic anion transmembrane transporter activity"/>
    <property type="evidence" value="ECO:0007669"/>
    <property type="project" value="InterPro"/>
</dbReference>
<reference evidence="1 2" key="1">
    <citation type="journal article" date="2018" name="Microbes Environ.">
        <title>Comparative Genomic Insights into Endofungal Lifestyles of Two Bacterial Endosymbionts, Mycoavidus cysteinexigens and Burkholderia rhizoxinica.</title>
        <authorList>
            <person name="Sharmin D."/>
            <person name="Guo Y."/>
            <person name="Nishizawa T."/>
            <person name="Ohshima S."/>
            <person name="Sato Y."/>
            <person name="Takashima Y."/>
            <person name="Narisawa K."/>
            <person name="Ohta H."/>
        </authorList>
    </citation>
    <scope>NUCLEOTIDE SEQUENCE [LARGE SCALE GENOMIC DNA]</scope>
    <source>
        <strain evidence="1 2">B1-EB</strain>
    </source>
</reference>
<sequence>MDRLTLIQGFAKIFVPLVCGSIVAAFTGMLVGWMFGLDVFHTFFFIIVPIMAGGFGEGAIPLSIGYAKILEQPQGDVLAQILPVIMFANLCAITLSAVLHLLGRRFNHYSGDGRLQKNQNVGEHIEKNETSHLDSRQFLINIAVAGVTAITFYLIGVLAHQLFAWPAPIVMLVIAILMKLFNFVTPSMHQGAAGLHYFFTTTATYPLLFAIGVAVTPWDKLVAVFTVPLMATVFATVTSLMATGFMVGRRIGLFPIEAAIVTGCHSGMGGGGDVAILTASNRMMLMPFAQISTRIGGAATVIIALSVIYLFR</sequence>
<proteinExistence type="predicted"/>
<dbReference type="Proteomes" id="UP000282597">
    <property type="component" value="Chromosome"/>
</dbReference>
<dbReference type="PANTHER" id="PTHR40033:SF1">
    <property type="entry name" value="CITRATE-SODIUM SYMPORTER"/>
    <property type="match status" value="1"/>
</dbReference>
<keyword evidence="2" id="KW-1185">Reference proteome</keyword>
<evidence type="ECO:0000313" key="1">
    <source>
        <dbReference type="EMBL" id="BBE10182.1"/>
    </source>
</evidence>
<dbReference type="AlphaFoldDB" id="A0A2Z6EXQ7"/>
<dbReference type="EMBL" id="AP018150">
    <property type="protein sequence ID" value="BBE10182.1"/>
    <property type="molecule type" value="Genomic_DNA"/>
</dbReference>
<dbReference type="GO" id="GO:0016020">
    <property type="term" value="C:membrane"/>
    <property type="evidence" value="ECO:0007669"/>
    <property type="project" value="InterPro"/>
</dbReference>
<dbReference type="Pfam" id="PF03390">
    <property type="entry name" value="2HCT"/>
    <property type="match status" value="1"/>
</dbReference>
<accession>A0A2Z6EXQ7</accession>
<organism evidence="1 2">
    <name type="scientific">Mycoavidus cysteinexigens</name>
    <dbReference type="NCBI Taxonomy" id="1553431"/>
    <lineage>
        <taxon>Bacteria</taxon>
        <taxon>Pseudomonadati</taxon>
        <taxon>Pseudomonadota</taxon>
        <taxon>Betaproteobacteria</taxon>
        <taxon>Burkholderiales</taxon>
        <taxon>Burkholderiaceae</taxon>
        <taxon>Mycoavidus</taxon>
    </lineage>
</organism>
<protein>
    <submittedName>
        <fullName evidence="1">Malate Na(+) symporter</fullName>
    </submittedName>
</protein>
<evidence type="ECO:0000313" key="2">
    <source>
        <dbReference type="Proteomes" id="UP000282597"/>
    </source>
</evidence>
<name>A0A2Z6EXQ7_9BURK</name>